<keyword evidence="3" id="KW-0812">Transmembrane</keyword>
<dbReference type="Gene3D" id="1.20.120.1760">
    <property type="match status" value="1"/>
</dbReference>
<evidence type="ECO:0000256" key="1">
    <source>
        <dbReference type="ARBA" id="ARBA00022679"/>
    </source>
</evidence>
<keyword evidence="3" id="KW-0472">Membrane</keyword>
<accession>A0ABS7FNI4</accession>
<keyword evidence="1 2" id="KW-0808">Transferase</keyword>
<comment type="caution">
    <text evidence="4">The sequence shown here is derived from an EMBL/GenBank/DDBJ whole genome shotgun (WGS) entry which is preliminary data.</text>
</comment>
<evidence type="ECO:0000313" key="4">
    <source>
        <dbReference type="EMBL" id="MBW8481329.1"/>
    </source>
</evidence>
<evidence type="ECO:0000256" key="3">
    <source>
        <dbReference type="SAM" id="Phobius"/>
    </source>
</evidence>
<gene>
    <name evidence="4" type="ORF">K1Y72_03025</name>
</gene>
<reference evidence="4 5" key="1">
    <citation type="submission" date="2021-07" db="EMBL/GenBank/DDBJ databases">
        <title>Actinomadura sp. PM05-2 isolated from lichen.</title>
        <authorList>
            <person name="Somphong A."/>
            <person name="Phongsopitanun W."/>
            <person name="Tanasupawat S."/>
            <person name="Peongsungnone V."/>
        </authorList>
    </citation>
    <scope>NUCLEOTIDE SEQUENCE [LARGE SCALE GENOMIC DNA]</scope>
    <source>
        <strain evidence="4 5">PM05-2</strain>
    </source>
</reference>
<feature type="transmembrane region" description="Helical" evidence="3">
    <location>
        <begin position="34"/>
        <end position="62"/>
    </location>
</feature>
<dbReference type="RefSeq" id="WP_220163013.1">
    <property type="nucleotide sequence ID" value="NZ_JAIBOA010000002.1"/>
</dbReference>
<dbReference type="PROSITE" id="PS00379">
    <property type="entry name" value="CDP_ALCOHOL_P_TRANSF"/>
    <property type="match status" value="1"/>
</dbReference>
<dbReference type="Proteomes" id="UP000774570">
    <property type="component" value="Unassembled WGS sequence"/>
</dbReference>
<dbReference type="InterPro" id="IPR048254">
    <property type="entry name" value="CDP_ALCOHOL_P_TRANSF_CS"/>
</dbReference>
<sequence length="266" mass="27616">MHLVVRRPAFRVTGAAAREQGRAALGQGVLLWVLWWFTGLGAFGVLVGAGHALGLGALLAWARRRAGRRSLGPADRVTLARAVLGGGVTALVADGADAAALVVLAAVALALDAVDGVVARRTGTASAFGARFDMEADAFLILVLSARVALAAGGGAWWVLAIGAMRYAFAGARRVWPWLGGELPPSTARKTVAAAQGILLAAACAGCVPMWAAGVALAALVWSFARDIARLHVDRRPHAAHRPRVLAGVARPRRDPHRLPAGLRTR</sequence>
<dbReference type="InterPro" id="IPR000462">
    <property type="entry name" value="CDP-OH_P_trans"/>
</dbReference>
<dbReference type="InterPro" id="IPR043130">
    <property type="entry name" value="CDP-OH_PTrfase_TM_dom"/>
</dbReference>
<dbReference type="EMBL" id="JAIBOA010000002">
    <property type="protein sequence ID" value="MBW8481329.1"/>
    <property type="molecule type" value="Genomic_DNA"/>
</dbReference>
<dbReference type="Pfam" id="PF01066">
    <property type="entry name" value="CDP-OH_P_transf"/>
    <property type="match status" value="1"/>
</dbReference>
<comment type="similarity">
    <text evidence="2">Belongs to the CDP-alcohol phosphatidyltransferase class-I family.</text>
</comment>
<keyword evidence="5" id="KW-1185">Reference proteome</keyword>
<feature type="transmembrane region" description="Helical" evidence="3">
    <location>
        <begin position="198"/>
        <end position="225"/>
    </location>
</feature>
<keyword evidence="3" id="KW-1133">Transmembrane helix</keyword>
<evidence type="ECO:0000313" key="5">
    <source>
        <dbReference type="Proteomes" id="UP000774570"/>
    </source>
</evidence>
<organism evidence="4 5">
    <name type="scientific">Actinomadura parmotrematis</name>
    <dbReference type="NCBI Taxonomy" id="2864039"/>
    <lineage>
        <taxon>Bacteria</taxon>
        <taxon>Bacillati</taxon>
        <taxon>Actinomycetota</taxon>
        <taxon>Actinomycetes</taxon>
        <taxon>Streptosporangiales</taxon>
        <taxon>Thermomonosporaceae</taxon>
        <taxon>Actinomadura</taxon>
    </lineage>
</organism>
<proteinExistence type="inferred from homology"/>
<name>A0ABS7FNI4_9ACTN</name>
<protein>
    <submittedName>
        <fullName evidence="4">CDP-alcohol phosphatidyltransferase family protein</fullName>
    </submittedName>
</protein>
<feature type="transmembrane region" description="Helical" evidence="3">
    <location>
        <begin position="139"/>
        <end position="160"/>
    </location>
</feature>
<evidence type="ECO:0000256" key="2">
    <source>
        <dbReference type="RuleBase" id="RU003750"/>
    </source>
</evidence>